<dbReference type="Gene3D" id="1.10.10.10">
    <property type="entry name" value="Winged helix-like DNA-binding domain superfamily/Winged helix DNA-binding domain"/>
    <property type="match status" value="1"/>
</dbReference>
<evidence type="ECO:0000256" key="2">
    <source>
        <dbReference type="ARBA" id="ARBA00023125"/>
    </source>
</evidence>
<keyword evidence="2" id="KW-0238">DNA-binding</keyword>
<keyword evidence="3" id="KW-0804">Transcription</keyword>
<dbReference type="SUPFAM" id="SSF100950">
    <property type="entry name" value="NagB/RpiA/CoA transferase-like"/>
    <property type="match status" value="1"/>
</dbReference>
<dbReference type="InterPro" id="IPR014036">
    <property type="entry name" value="DeoR-like_C"/>
</dbReference>
<keyword evidence="1" id="KW-0805">Transcription regulation</keyword>
<dbReference type="eggNOG" id="COG1349">
    <property type="taxonomic scope" value="Bacteria"/>
</dbReference>
<organism evidence="5 6">
    <name type="scientific">Brevibacillus laterosporus LMG 15441</name>
    <dbReference type="NCBI Taxonomy" id="1042163"/>
    <lineage>
        <taxon>Bacteria</taxon>
        <taxon>Bacillati</taxon>
        <taxon>Bacillota</taxon>
        <taxon>Bacilli</taxon>
        <taxon>Bacillales</taxon>
        <taxon>Paenibacillaceae</taxon>
        <taxon>Brevibacillus</taxon>
    </lineage>
</organism>
<dbReference type="KEGG" id="blr:BRLA_c026050"/>
<dbReference type="AlphaFoldDB" id="A0A075R507"/>
<evidence type="ECO:0000313" key="6">
    <source>
        <dbReference type="Proteomes" id="UP000005850"/>
    </source>
</evidence>
<dbReference type="Gene3D" id="3.40.50.1360">
    <property type="match status" value="1"/>
</dbReference>
<dbReference type="GO" id="GO:0003677">
    <property type="term" value="F:DNA binding"/>
    <property type="evidence" value="ECO:0007669"/>
    <property type="project" value="UniProtKB-KW"/>
</dbReference>
<dbReference type="SUPFAM" id="SSF46785">
    <property type="entry name" value="Winged helix' DNA-binding domain"/>
    <property type="match status" value="1"/>
</dbReference>
<dbReference type="PANTHER" id="PTHR30363:SF44">
    <property type="entry name" value="AGA OPERON TRANSCRIPTIONAL REPRESSOR-RELATED"/>
    <property type="match status" value="1"/>
</dbReference>
<dbReference type="RefSeq" id="WP_003336264.1">
    <property type="nucleotide sequence ID" value="NZ_CP007806.1"/>
</dbReference>
<dbReference type="InterPro" id="IPR036388">
    <property type="entry name" value="WH-like_DNA-bd_sf"/>
</dbReference>
<dbReference type="SMART" id="SM00420">
    <property type="entry name" value="HTH_DEOR"/>
    <property type="match status" value="1"/>
</dbReference>
<gene>
    <name evidence="5" type="primary">srlR</name>
    <name evidence="5" type="ORF">BRLA_c026050</name>
</gene>
<dbReference type="Pfam" id="PF08220">
    <property type="entry name" value="HTH_DeoR"/>
    <property type="match status" value="1"/>
</dbReference>
<dbReference type="PROSITE" id="PS51000">
    <property type="entry name" value="HTH_DEOR_2"/>
    <property type="match status" value="1"/>
</dbReference>
<name>A0A075R507_BRELA</name>
<dbReference type="SMART" id="SM01134">
    <property type="entry name" value="DeoRC"/>
    <property type="match status" value="1"/>
</dbReference>
<dbReference type="STRING" id="1042163.BRLA_c026050"/>
<evidence type="ECO:0000256" key="1">
    <source>
        <dbReference type="ARBA" id="ARBA00023015"/>
    </source>
</evidence>
<dbReference type="InterPro" id="IPR018356">
    <property type="entry name" value="Tscrpt_reg_HTH_DeoR_CS"/>
</dbReference>
<dbReference type="InterPro" id="IPR050313">
    <property type="entry name" value="Carb_Metab_HTH_regulators"/>
</dbReference>
<dbReference type="PRINTS" id="PR00037">
    <property type="entry name" value="HTHLACR"/>
</dbReference>
<dbReference type="Pfam" id="PF00455">
    <property type="entry name" value="DeoRC"/>
    <property type="match status" value="1"/>
</dbReference>
<dbReference type="Proteomes" id="UP000005850">
    <property type="component" value="Chromosome"/>
</dbReference>
<dbReference type="HOGENOM" id="CLU_060699_1_2_9"/>
<dbReference type="PANTHER" id="PTHR30363">
    <property type="entry name" value="HTH-TYPE TRANSCRIPTIONAL REGULATOR SRLR-RELATED"/>
    <property type="match status" value="1"/>
</dbReference>
<evidence type="ECO:0000259" key="4">
    <source>
        <dbReference type="PROSITE" id="PS51000"/>
    </source>
</evidence>
<dbReference type="PROSITE" id="PS00894">
    <property type="entry name" value="HTH_DEOR_1"/>
    <property type="match status" value="1"/>
</dbReference>
<sequence length="266" mass="30220">MLAIERRKKIMSMLFEQGNVMVTELSKQFSVSEETIRRDLDKLEKEGILVRTYGGAILEDGLRSDFPLWVRESYYVEVKEKLGEKCAQLIKSGDTIMLDSSTTSLYIAKKIKNKQNLTVITNSFKVELELSDAEHVKLISTGGTLQRRSLSYVSHSATRALSHYFADASFVSCTGLHLQRGATDSNEFEAEIRKLMLKNSEQKILVLDHTKIDKAGFTFITDFQGITKVITDQPLSVEWRQLLSRYNIEIDDEDIDTAFEETPTSS</sequence>
<evidence type="ECO:0000313" key="5">
    <source>
        <dbReference type="EMBL" id="AIG26924.1"/>
    </source>
</evidence>
<protein>
    <submittedName>
        <fullName evidence="5">Glucitol operon repressor</fullName>
    </submittedName>
</protein>
<proteinExistence type="predicted"/>
<dbReference type="GO" id="GO:0003700">
    <property type="term" value="F:DNA-binding transcription factor activity"/>
    <property type="evidence" value="ECO:0007669"/>
    <property type="project" value="InterPro"/>
</dbReference>
<feature type="domain" description="HTH deoR-type" evidence="4">
    <location>
        <begin position="3"/>
        <end position="58"/>
    </location>
</feature>
<evidence type="ECO:0000256" key="3">
    <source>
        <dbReference type="ARBA" id="ARBA00023163"/>
    </source>
</evidence>
<dbReference type="InterPro" id="IPR037171">
    <property type="entry name" value="NagB/RpiA_transferase-like"/>
</dbReference>
<dbReference type="InterPro" id="IPR036390">
    <property type="entry name" value="WH_DNA-bd_sf"/>
</dbReference>
<keyword evidence="6" id="KW-1185">Reference proteome</keyword>
<dbReference type="EMBL" id="CP007806">
    <property type="protein sequence ID" value="AIG26924.1"/>
    <property type="molecule type" value="Genomic_DNA"/>
</dbReference>
<reference evidence="5 6" key="1">
    <citation type="journal article" date="2011" name="J. Bacteriol.">
        <title>Genome sequence of Brevibacillus laterosporus LMG 15441, a pathogen of invertebrates.</title>
        <authorList>
            <person name="Djukic M."/>
            <person name="Poehlein A."/>
            <person name="Thurmer A."/>
            <person name="Daniel R."/>
        </authorList>
    </citation>
    <scope>NUCLEOTIDE SEQUENCE [LARGE SCALE GENOMIC DNA]</scope>
    <source>
        <strain evidence="5 6">LMG 15441</strain>
    </source>
</reference>
<accession>A0A075R507</accession>
<dbReference type="InterPro" id="IPR001034">
    <property type="entry name" value="DeoR_HTH"/>
</dbReference>